<dbReference type="OrthoDB" id="5518333at2"/>
<evidence type="ECO:0000256" key="2">
    <source>
        <dbReference type="SAM" id="SignalP"/>
    </source>
</evidence>
<dbReference type="RefSeq" id="WP_096327339.1">
    <property type="nucleotide sequence ID" value="NZ_FOMX01000020.1"/>
</dbReference>
<organism evidence="3 4">
    <name type="scientific">Nannocystis exedens</name>
    <dbReference type="NCBI Taxonomy" id="54"/>
    <lineage>
        <taxon>Bacteria</taxon>
        <taxon>Pseudomonadati</taxon>
        <taxon>Myxococcota</taxon>
        <taxon>Polyangia</taxon>
        <taxon>Nannocystales</taxon>
        <taxon>Nannocystaceae</taxon>
        <taxon>Nannocystis</taxon>
    </lineage>
</organism>
<keyword evidence="2" id="KW-0732">Signal</keyword>
<feature type="region of interest" description="Disordered" evidence="1">
    <location>
        <begin position="24"/>
        <end position="101"/>
    </location>
</feature>
<sequence length="508" mass="53371">MAQRAERIAFACLASTFMTVACGDSSQASGTDTAPTSTAPTGITLDPSTGTGTSTGTTDTGTTDEPTGTTATSTTVTPPTSTSTTTTTDPTATDTDTSTTAPPCIGLECQIDPCDGNPDKTTLSGIVFAPEGTLPLYNITVYVPAGPLDPVVEGVTCDTCGDGLPGDPIVATLTNTKGEFTLTGVPSGQDIPLVVSVGKWRREVVLPEVVACADNLAPYDLTRLPRNQSEGHLPKIAMVTGGADPLECLLRKIGIDDSEFTPEDGSGRVNLFEGDGGADQYSNDLNGGADFSSASNLWGSLDTYKKYDMVLMACEGGQNGGAKSNAMRQNLVDYAGLGGRIFLSHWHNIWLEGGPDPWPSTADFVSEPDLPNPVTGKIDTTFPKGMALADWMLHVGGSEVHGEMEIKEAQYTVDSVNEMTSTRWVYTDSPEDTVQYFTFNAPVGVPAEQQCGRVVDSDIHVSSGDNIGEPFPTGCETQGLSPQEKALVFMFFELSACLIPDDEDPIPG</sequence>
<protein>
    <recommendedName>
        <fullName evidence="5">Carboxypeptidase regulatory-like domain-containing protein</fullName>
    </recommendedName>
</protein>
<feature type="compositionally biased region" description="Polar residues" evidence="1">
    <location>
        <begin position="24"/>
        <end position="41"/>
    </location>
</feature>
<dbReference type="EMBL" id="FOMX01000020">
    <property type="protein sequence ID" value="SFE81190.1"/>
    <property type="molecule type" value="Genomic_DNA"/>
</dbReference>
<gene>
    <name evidence="3" type="ORF">SAMN02745121_05588</name>
</gene>
<reference evidence="4" key="1">
    <citation type="submission" date="2016-10" db="EMBL/GenBank/DDBJ databases">
        <authorList>
            <person name="Varghese N."/>
            <person name="Submissions S."/>
        </authorList>
    </citation>
    <scope>NUCLEOTIDE SEQUENCE [LARGE SCALE GENOMIC DNA]</scope>
    <source>
        <strain evidence="4">ATCC 25963</strain>
    </source>
</reference>
<feature type="compositionally biased region" description="Low complexity" evidence="1">
    <location>
        <begin position="46"/>
        <end position="101"/>
    </location>
</feature>
<keyword evidence="4" id="KW-1185">Reference proteome</keyword>
<dbReference type="PROSITE" id="PS51257">
    <property type="entry name" value="PROKAR_LIPOPROTEIN"/>
    <property type="match status" value="1"/>
</dbReference>
<evidence type="ECO:0000256" key="1">
    <source>
        <dbReference type="SAM" id="MobiDB-lite"/>
    </source>
</evidence>
<evidence type="ECO:0008006" key="5">
    <source>
        <dbReference type="Google" id="ProtNLM"/>
    </source>
</evidence>
<accession>A0A1I2DMR0</accession>
<evidence type="ECO:0000313" key="4">
    <source>
        <dbReference type="Proteomes" id="UP000199400"/>
    </source>
</evidence>
<feature type="chain" id="PRO_5011646925" description="Carboxypeptidase regulatory-like domain-containing protein" evidence="2">
    <location>
        <begin position="24"/>
        <end position="508"/>
    </location>
</feature>
<dbReference type="Proteomes" id="UP000199400">
    <property type="component" value="Unassembled WGS sequence"/>
</dbReference>
<dbReference type="AlphaFoldDB" id="A0A1I2DMR0"/>
<feature type="signal peptide" evidence="2">
    <location>
        <begin position="1"/>
        <end position="23"/>
    </location>
</feature>
<evidence type="ECO:0000313" key="3">
    <source>
        <dbReference type="EMBL" id="SFE81190.1"/>
    </source>
</evidence>
<proteinExistence type="predicted"/>
<name>A0A1I2DMR0_9BACT</name>